<dbReference type="Proteomes" id="UP001314205">
    <property type="component" value="Unassembled WGS sequence"/>
</dbReference>
<accession>A0AAV1KB23</accession>
<evidence type="ECO:0000256" key="1">
    <source>
        <dbReference type="SAM" id="MobiDB-lite"/>
    </source>
</evidence>
<evidence type="ECO:0008006" key="4">
    <source>
        <dbReference type="Google" id="ProtNLM"/>
    </source>
</evidence>
<evidence type="ECO:0000313" key="2">
    <source>
        <dbReference type="EMBL" id="CAK1580280.1"/>
    </source>
</evidence>
<organism evidence="2 3">
    <name type="scientific">Parnassius mnemosyne</name>
    <name type="common">clouded apollo</name>
    <dbReference type="NCBI Taxonomy" id="213953"/>
    <lineage>
        <taxon>Eukaryota</taxon>
        <taxon>Metazoa</taxon>
        <taxon>Ecdysozoa</taxon>
        <taxon>Arthropoda</taxon>
        <taxon>Hexapoda</taxon>
        <taxon>Insecta</taxon>
        <taxon>Pterygota</taxon>
        <taxon>Neoptera</taxon>
        <taxon>Endopterygota</taxon>
        <taxon>Lepidoptera</taxon>
        <taxon>Glossata</taxon>
        <taxon>Ditrysia</taxon>
        <taxon>Papilionoidea</taxon>
        <taxon>Papilionidae</taxon>
        <taxon>Parnassiinae</taxon>
        <taxon>Parnassini</taxon>
        <taxon>Parnassius</taxon>
        <taxon>Driopa</taxon>
    </lineage>
</organism>
<gene>
    <name evidence="2" type="ORF">PARMNEM_LOCUS2110</name>
</gene>
<dbReference type="EMBL" id="CAVLGL010000013">
    <property type="protein sequence ID" value="CAK1580280.1"/>
    <property type="molecule type" value="Genomic_DNA"/>
</dbReference>
<sequence length="195" mass="22077">MSKTPTKTPESCQQFSPKDLMSPNKDSTGLAKTIFTHLTNIHSFLNKWIKVCEKGTKIVRSISTLRLYEYNSDDFYPHQLTTLTQDLLEASSALSDIVDGIQILNDQLQALAKLQPTDLPIINTWSASHISSQVSTLYLSLEKEYKLKQVITENIAHCRDENLIEVYASAWEYSVYFNMESNSYLFAEVGLSGIL</sequence>
<reference evidence="2 3" key="1">
    <citation type="submission" date="2023-11" db="EMBL/GenBank/DDBJ databases">
        <authorList>
            <person name="Hedman E."/>
            <person name="Englund M."/>
            <person name="Stromberg M."/>
            <person name="Nyberg Akerstrom W."/>
            <person name="Nylinder S."/>
            <person name="Jareborg N."/>
            <person name="Kallberg Y."/>
            <person name="Kronander E."/>
        </authorList>
    </citation>
    <scope>NUCLEOTIDE SEQUENCE [LARGE SCALE GENOMIC DNA]</scope>
</reference>
<name>A0AAV1KB23_9NEOP</name>
<feature type="region of interest" description="Disordered" evidence="1">
    <location>
        <begin position="1"/>
        <end position="24"/>
    </location>
</feature>
<dbReference type="AlphaFoldDB" id="A0AAV1KB23"/>
<feature type="compositionally biased region" description="Polar residues" evidence="1">
    <location>
        <begin position="1"/>
        <end position="16"/>
    </location>
</feature>
<proteinExistence type="predicted"/>
<comment type="caution">
    <text evidence="2">The sequence shown here is derived from an EMBL/GenBank/DDBJ whole genome shotgun (WGS) entry which is preliminary data.</text>
</comment>
<evidence type="ECO:0000313" key="3">
    <source>
        <dbReference type="Proteomes" id="UP001314205"/>
    </source>
</evidence>
<keyword evidence="3" id="KW-1185">Reference proteome</keyword>
<protein>
    <recommendedName>
        <fullName evidence="4">Cyclin-dependent kinase 2-interacting protein</fullName>
    </recommendedName>
</protein>